<keyword evidence="13" id="KW-1278">Translocase</keyword>
<keyword evidence="9" id="KW-0500">Molybdenum</keyword>
<dbReference type="InterPro" id="IPR036922">
    <property type="entry name" value="Rieske_2Fe-2S_sf"/>
</dbReference>
<keyword evidence="12" id="KW-0479">Metal-binding</keyword>
<evidence type="ECO:0000313" key="26">
    <source>
        <dbReference type="EMBL" id="KPH50324.1"/>
    </source>
</evidence>
<evidence type="ECO:0000256" key="16">
    <source>
        <dbReference type="ARBA" id="ARBA00023004"/>
    </source>
</evidence>
<dbReference type="InterPro" id="IPR006311">
    <property type="entry name" value="TAT_signal"/>
</dbReference>
<comment type="catalytic activity">
    <reaction evidence="20">
        <text>a quinol + 2 Fe(III)-[cytochrome c](out) = a quinone + 2 Fe(II)-[cytochrome c](out) + 2 H(+)(out)</text>
        <dbReference type="Rhea" id="RHEA:11484"/>
        <dbReference type="Rhea" id="RHEA-COMP:10350"/>
        <dbReference type="Rhea" id="RHEA-COMP:14399"/>
        <dbReference type="ChEBI" id="CHEBI:15378"/>
        <dbReference type="ChEBI" id="CHEBI:24646"/>
        <dbReference type="ChEBI" id="CHEBI:29033"/>
        <dbReference type="ChEBI" id="CHEBI:29034"/>
        <dbReference type="ChEBI" id="CHEBI:132124"/>
        <dbReference type="EC" id="7.1.1.8"/>
    </reaction>
</comment>
<dbReference type="OrthoDB" id="9767869at2"/>
<dbReference type="Pfam" id="PF00355">
    <property type="entry name" value="Rieske"/>
    <property type="match status" value="1"/>
</dbReference>
<evidence type="ECO:0000256" key="22">
    <source>
        <dbReference type="ARBA" id="ARBA00034078"/>
    </source>
</evidence>
<dbReference type="Pfam" id="PF10399">
    <property type="entry name" value="UCR_Fe-S_N"/>
    <property type="match status" value="1"/>
</dbReference>
<feature type="transmembrane region" description="Helical" evidence="24">
    <location>
        <begin position="12"/>
        <end position="30"/>
    </location>
</feature>
<dbReference type="NCBIfam" id="TIGR01409">
    <property type="entry name" value="TAT_signal_seq"/>
    <property type="match status" value="1"/>
</dbReference>
<keyword evidence="28" id="KW-0560">Oxidoreductase</keyword>
<evidence type="ECO:0000256" key="18">
    <source>
        <dbReference type="ARBA" id="ARBA00023136"/>
    </source>
</evidence>
<dbReference type="PATRIC" id="fig|35818.10.peg.662"/>
<dbReference type="EC" id="7.1.1.8" evidence="5"/>
<evidence type="ECO:0000313" key="29">
    <source>
        <dbReference type="Proteomes" id="UP000037800"/>
    </source>
</evidence>
<evidence type="ECO:0000256" key="11">
    <source>
        <dbReference type="ARBA" id="ARBA00022714"/>
    </source>
</evidence>
<dbReference type="GO" id="GO:0005886">
    <property type="term" value="C:plasma membrane"/>
    <property type="evidence" value="ECO:0007669"/>
    <property type="project" value="UniProtKB-SubCell"/>
</dbReference>
<evidence type="ECO:0000313" key="30">
    <source>
        <dbReference type="Proteomes" id="UP000037997"/>
    </source>
</evidence>
<evidence type="ECO:0000256" key="6">
    <source>
        <dbReference type="ARBA" id="ARBA00019816"/>
    </source>
</evidence>
<evidence type="ECO:0000256" key="12">
    <source>
        <dbReference type="ARBA" id="ARBA00022723"/>
    </source>
</evidence>
<dbReference type="InterPro" id="IPR019470">
    <property type="entry name" value="Ubiq_cytC_Rdtase_Fe-S_su_TAT"/>
</dbReference>
<dbReference type="InterPro" id="IPR014349">
    <property type="entry name" value="Rieske_Fe-S_prot"/>
</dbReference>
<evidence type="ECO:0000256" key="2">
    <source>
        <dbReference type="ARBA" id="ARBA00004162"/>
    </source>
</evidence>
<dbReference type="GO" id="GO:0016491">
    <property type="term" value="F:oxidoreductase activity"/>
    <property type="evidence" value="ECO:0007669"/>
    <property type="project" value="UniProtKB-KW"/>
</dbReference>
<keyword evidence="11" id="KW-0001">2Fe-2S</keyword>
<dbReference type="InterPro" id="IPR006317">
    <property type="entry name" value="Ubiquinol_cyt_c_Rdtase_Fe-S-su"/>
</dbReference>
<dbReference type="InterPro" id="IPR017941">
    <property type="entry name" value="Rieske_2Fe-2S"/>
</dbReference>
<evidence type="ECO:0000256" key="20">
    <source>
        <dbReference type="ARBA" id="ARBA00029351"/>
    </source>
</evidence>
<keyword evidence="8" id="KW-1003">Cell membrane</keyword>
<evidence type="ECO:0000256" key="9">
    <source>
        <dbReference type="ARBA" id="ARBA00022505"/>
    </source>
</evidence>
<evidence type="ECO:0000256" key="10">
    <source>
        <dbReference type="ARBA" id="ARBA00022692"/>
    </source>
</evidence>
<gene>
    <name evidence="28" type="primary">fbcF</name>
    <name evidence="27" type="ORF">HPU229334_08730</name>
    <name evidence="26" type="ORF">HPU229336_03205</name>
    <name evidence="28" type="ORF">NCTC13156_01292</name>
</gene>
<dbReference type="Proteomes" id="UP000037800">
    <property type="component" value="Unassembled WGS sequence"/>
</dbReference>
<feature type="domain" description="Rieske" evidence="25">
    <location>
        <begin position="65"/>
        <end position="153"/>
    </location>
</feature>
<dbReference type="PROSITE" id="PS51318">
    <property type="entry name" value="TAT"/>
    <property type="match status" value="1"/>
</dbReference>
<name>A0A0N1EF14_9HELI</name>
<evidence type="ECO:0000259" key="25">
    <source>
        <dbReference type="PROSITE" id="PS51296"/>
    </source>
</evidence>
<evidence type="ECO:0000313" key="31">
    <source>
        <dbReference type="Proteomes" id="UP000255269"/>
    </source>
</evidence>
<evidence type="ECO:0000256" key="7">
    <source>
        <dbReference type="ARBA" id="ARBA00022448"/>
    </source>
</evidence>
<dbReference type="Proteomes" id="UP000037997">
    <property type="component" value="Unassembled WGS sequence"/>
</dbReference>
<dbReference type="EMBL" id="UGJF01000001">
    <property type="protein sequence ID" value="STQ88452.1"/>
    <property type="molecule type" value="Genomic_DNA"/>
</dbReference>
<evidence type="ECO:0000256" key="23">
    <source>
        <dbReference type="RuleBase" id="RU004497"/>
    </source>
</evidence>
<dbReference type="Proteomes" id="UP000255269">
    <property type="component" value="Unassembled WGS sequence"/>
</dbReference>
<dbReference type="RefSeq" id="WP_005022306.1">
    <property type="nucleotide sequence ID" value="NZ_CABKNZ010000041.1"/>
</dbReference>
<keyword evidence="16" id="KW-0408">Iron</keyword>
<keyword evidence="7" id="KW-0813">Transport</keyword>
<evidence type="ECO:0000256" key="3">
    <source>
        <dbReference type="ARBA" id="ARBA00010651"/>
    </source>
</evidence>
<reference evidence="29 30" key="1">
    <citation type="submission" date="2014-06" db="EMBL/GenBank/DDBJ databases">
        <title>Helicobacter pullorum isolates in fresh chicken meat - phenotypic and genotypic features.</title>
        <authorList>
            <person name="Borges V."/>
            <person name="Santos A."/>
            <person name="Correia C.B."/>
            <person name="Saraiva M."/>
            <person name="Menard A."/>
            <person name="Vieira L."/>
            <person name="Sampaio D.A."/>
            <person name="Gomes J.P."/>
            <person name="Oleastro M."/>
        </authorList>
    </citation>
    <scope>NUCLEOTIDE SEQUENCE [LARGE SCALE GENOMIC DNA]</scope>
    <source>
        <strain evidence="27 30">229334/12</strain>
        <strain evidence="26 29">229336/12</strain>
    </source>
</reference>
<sequence>MAENVNRRDFLGMTLGAVAVVGVGASLVAMKSSWDPLPSVVSAGFTTIDLSSMQEGEYRQVEYRGTPVYVIKKTAEMKKCEERDVVVGNADYSLGIQICTHLGCIPSYDSNTTEFHCACHGGRFDACGRNIFGPPPTPMAIPPFKIDGDKLVLGEEGPEYLKLVGKA</sequence>
<evidence type="ECO:0000256" key="15">
    <source>
        <dbReference type="ARBA" id="ARBA00022989"/>
    </source>
</evidence>
<dbReference type="PROSITE" id="PS51296">
    <property type="entry name" value="RIESKE"/>
    <property type="match status" value="1"/>
</dbReference>
<reference evidence="28 31" key="2">
    <citation type="submission" date="2018-06" db="EMBL/GenBank/DDBJ databases">
        <authorList>
            <consortium name="Pathogen Informatics"/>
            <person name="Doyle S."/>
        </authorList>
    </citation>
    <scope>NUCLEOTIDE SEQUENCE [LARGE SCALE GENOMIC DNA]</scope>
    <source>
        <strain evidence="28 31">NCTC13156</strain>
    </source>
</reference>
<evidence type="ECO:0000313" key="27">
    <source>
        <dbReference type="EMBL" id="KPH55344.1"/>
    </source>
</evidence>
<evidence type="ECO:0000256" key="1">
    <source>
        <dbReference type="ARBA" id="ARBA00002444"/>
    </source>
</evidence>
<comment type="similarity">
    <text evidence="3">Belongs to the Rieske iron-sulfur protein family.</text>
</comment>
<dbReference type="PRINTS" id="PR00162">
    <property type="entry name" value="RIESKE"/>
</dbReference>
<dbReference type="InterPro" id="IPR019546">
    <property type="entry name" value="TAT_signal_bac_arc"/>
</dbReference>
<evidence type="ECO:0000256" key="24">
    <source>
        <dbReference type="SAM" id="Phobius"/>
    </source>
</evidence>
<evidence type="ECO:0000256" key="19">
    <source>
        <dbReference type="ARBA" id="ARBA00023157"/>
    </source>
</evidence>
<evidence type="ECO:0000256" key="21">
    <source>
        <dbReference type="ARBA" id="ARBA00032409"/>
    </source>
</evidence>
<evidence type="ECO:0000313" key="28">
    <source>
        <dbReference type="EMBL" id="STQ88452.1"/>
    </source>
</evidence>
<evidence type="ECO:0000256" key="17">
    <source>
        <dbReference type="ARBA" id="ARBA00023014"/>
    </source>
</evidence>
<comment type="function">
    <text evidence="1">Component of the ubiquinol-cytochrome c reductase complex (complex III or cytochrome b-c1 complex), which is a respiratory chain that generates an electrochemical potential coupled to ATP synthesis.</text>
</comment>
<evidence type="ECO:0000256" key="5">
    <source>
        <dbReference type="ARBA" id="ARBA00012951"/>
    </source>
</evidence>
<evidence type="ECO:0000256" key="8">
    <source>
        <dbReference type="ARBA" id="ARBA00022475"/>
    </source>
</evidence>
<comment type="subunit">
    <text evidence="4 23">The main subunits of complex b-c1 are: cytochrome b, cytochrome c1 and the Rieske protein.</text>
</comment>
<organism evidence="27 30">
    <name type="scientific">Helicobacter pullorum</name>
    <dbReference type="NCBI Taxonomy" id="35818"/>
    <lineage>
        <taxon>Bacteria</taxon>
        <taxon>Pseudomonadati</taxon>
        <taxon>Campylobacterota</taxon>
        <taxon>Epsilonproteobacteria</taxon>
        <taxon>Campylobacterales</taxon>
        <taxon>Helicobacteraceae</taxon>
        <taxon>Helicobacter</taxon>
    </lineage>
</organism>
<dbReference type="AlphaFoldDB" id="A0A0N1EF14"/>
<dbReference type="NCBIfam" id="TIGR01416">
    <property type="entry name" value="Rieske_proteo"/>
    <property type="match status" value="1"/>
</dbReference>
<dbReference type="EMBL" id="JNUR01000020">
    <property type="protein sequence ID" value="KPH50324.1"/>
    <property type="molecule type" value="Genomic_DNA"/>
</dbReference>
<dbReference type="InterPro" id="IPR005805">
    <property type="entry name" value="Rieske_Fe-S_prot_C"/>
</dbReference>
<keyword evidence="15 24" id="KW-1133">Transmembrane helix</keyword>
<evidence type="ECO:0000256" key="14">
    <source>
        <dbReference type="ARBA" id="ARBA00022982"/>
    </source>
</evidence>
<evidence type="ECO:0000256" key="13">
    <source>
        <dbReference type="ARBA" id="ARBA00022967"/>
    </source>
</evidence>
<dbReference type="PANTHER" id="PTHR10134">
    <property type="entry name" value="CYTOCHROME B-C1 COMPLEX SUBUNIT RIESKE, MITOCHONDRIAL"/>
    <property type="match status" value="1"/>
</dbReference>
<dbReference type="GeneID" id="93196075"/>
<comment type="subcellular location">
    <subcellularLocation>
        <location evidence="2">Cell membrane</location>
        <topology evidence="2">Single-pass membrane protein</topology>
    </subcellularLocation>
</comment>
<protein>
    <recommendedName>
        <fullName evidence="6">Ubiquinol-cytochrome c reductase iron-sulfur subunit</fullName>
        <ecNumber evidence="5">7.1.1.8</ecNumber>
    </recommendedName>
    <alternativeName>
        <fullName evidence="21">Rieske iron-sulfur protein</fullName>
    </alternativeName>
</protein>
<dbReference type="SUPFAM" id="SSF50022">
    <property type="entry name" value="ISP domain"/>
    <property type="match status" value="1"/>
</dbReference>
<proteinExistence type="inferred from homology"/>
<dbReference type="EMBL" id="JNOC01000044">
    <property type="protein sequence ID" value="KPH55344.1"/>
    <property type="molecule type" value="Genomic_DNA"/>
</dbReference>
<comment type="cofactor">
    <cofactor evidence="22">
        <name>[2Fe-2S] cluster</name>
        <dbReference type="ChEBI" id="CHEBI:190135"/>
    </cofactor>
</comment>
<evidence type="ECO:0000256" key="4">
    <source>
        <dbReference type="ARBA" id="ARBA00011649"/>
    </source>
</evidence>
<keyword evidence="19" id="KW-1015">Disulfide bond</keyword>
<keyword evidence="18 24" id="KW-0472">Membrane</keyword>
<keyword evidence="10 24" id="KW-0812">Transmembrane</keyword>
<dbReference type="GO" id="GO:0046872">
    <property type="term" value="F:metal ion binding"/>
    <property type="evidence" value="ECO:0007669"/>
    <property type="project" value="UniProtKB-KW"/>
</dbReference>
<accession>A0A0N1EF14</accession>
<dbReference type="Gene3D" id="2.102.10.10">
    <property type="entry name" value="Rieske [2Fe-2S] iron-sulphur domain"/>
    <property type="match status" value="1"/>
</dbReference>
<keyword evidence="17" id="KW-0411">Iron-sulfur</keyword>
<keyword evidence="14" id="KW-0249">Electron transport</keyword>
<dbReference type="STRING" id="35818.HPU229336_03205"/>
<dbReference type="GO" id="GO:0008121">
    <property type="term" value="F:quinol-cytochrome-c reductase activity"/>
    <property type="evidence" value="ECO:0007669"/>
    <property type="project" value="UniProtKB-EC"/>
</dbReference>
<dbReference type="GO" id="GO:0051537">
    <property type="term" value="F:2 iron, 2 sulfur cluster binding"/>
    <property type="evidence" value="ECO:0007669"/>
    <property type="project" value="UniProtKB-KW"/>
</dbReference>